<gene>
    <name evidence="2" type="ORF">GM920_16840</name>
</gene>
<sequence length="286" mass="31620">MGSLNNGLFGGFNGRVGNLVGYTLNGKSVIRTIGHSTKPLTPARKANCEEMTVINTFLRPIMTFIRVGFRLITAGTDKNFYNAAVSYNKKHAVQGEYPNIIMDYTKAMVSMGSLLKAGTTTISKHPEGIEFKWEVPADLPWRNRNDRAMLLIYFPDAGVSTYILSGSRRHVGQEVVAIDPNLTGSRMEAYISFIDEEATEISDSVHAGSLNHNDIENQQKAAPEKLKKPAVVQEKPKTAVAITATVKTQAPTPKKPTQQHKSFQWSSTQFNSTTPLYNYTFYAPPS</sequence>
<dbReference type="InterPro" id="IPR046233">
    <property type="entry name" value="DUF6266"/>
</dbReference>
<evidence type="ECO:0000256" key="1">
    <source>
        <dbReference type="SAM" id="MobiDB-lite"/>
    </source>
</evidence>
<proteinExistence type="predicted"/>
<organism evidence="2 3">
    <name type="scientific">Pedobacter gandavensis</name>
    <dbReference type="NCBI Taxonomy" id="2679963"/>
    <lineage>
        <taxon>Bacteria</taxon>
        <taxon>Pseudomonadati</taxon>
        <taxon>Bacteroidota</taxon>
        <taxon>Sphingobacteriia</taxon>
        <taxon>Sphingobacteriales</taxon>
        <taxon>Sphingobacteriaceae</taxon>
        <taxon>Pedobacter</taxon>
    </lineage>
</organism>
<feature type="compositionally biased region" description="Polar residues" evidence="1">
    <location>
        <begin position="255"/>
        <end position="266"/>
    </location>
</feature>
<reference evidence="2 3" key="1">
    <citation type="submission" date="2019-11" db="EMBL/GenBank/DDBJ databases">
        <title>Description of Pedobacter sp. LMG 31462T.</title>
        <authorList>
            <person name="Carlier A."/>
            <person name="Qi S."/>
            <person name="Vandamme P."/>
        </authorList>
    </citation>
    <scope>NUCLEOTIDE SEQUENCE [LARGE SCALE GENOMIC DNA]</scope>
    <source>
        <strain evidence="2 3">LMG 31462</strain>
    </source>
</reference>
<evidence type="ECO:0008006" key="4">
    <source>
        <dbReference type="Google" id="ProtNLM"/>
    </source>
</evidence>
<evidence type="ECO:0000313" key="3">
    <source>
        <dbReference type="Proteomes" id="UP000636110"/>
    </source>
</evidence>
<evidence type="ECO:0000313" key="2">
    <source>
        <dbReference type="EMBL" id="MBB2150567.1"/>
    </source>
</evidence>
<comment type="caution">
    <text evidence="2">The sequence shown here is derived from an EMBL/GenBank/DDBJ whole genome shotgun (WGS) entry which is preliminary data.</text>
</comment>
<dbReference type="EMBL" id="WNXC01000006">
    <property type="protein sequence ID" value="MBB2150567.1"/>
    <property type="molecule type" value="Genomic_DNA"/>
</dbReference>
<dbReference type="RefSeq" id="WP_182959633.1">
    <property type="nucleotide sequence ID" value="NZ_WNXC01000006.1"/>
</dbReference>
<dbReference type="Proteomes" id="UP000636110">
    <property type="component" value="Unassembled WGS sequence"/>
</dbReference>
<dbReference type="Pfam" id="PF19781">
    <property type="entry name" value="DUF6266"/>
    <property type="match status" value="1"/>
</dbReference>
<protein>
    <recommendedName>
        <fullName evidence="4">PRTRC system protein B</fullName>
    </recommendedName>
</protein>
<name>A0ABR6F021_9SPHI</name>
<feature type="region of interest" description="Disordered" evidence="1">
    <location>
        <begin position="245"/>
        <end position="266"/>
    </location>
</feature>
<keyword evidence="3" id="KW-1185">Reference proteome</keyword>
<accession>A0ABR6F021</accession>